<dbReference type="AlphaFoldDB" id="A0A1J8Q6H8"/>
<dbReference type="STRING" id="180088.A0A1J8Q6H8"/>
<keyword evidence="7" id="KW-0479">Metal-binding</keyword>
<comment type="cofactor">
    <cofactor evidence="1">
        <name>heme</name>
        <dbReference type="ChEBI" id="CHEBI:30413"/>
    </cofactor>
</comment>
<evidence type="ECO:0000256" key="8">
    <source>
        <dbReference type="ARBA" id="ARBA00022989"/>
    </source>
</evidence>
<dbReference type="InterPro" id="IPR002403">
    <property type="entry name" value="Cyt_P450_E_grp-IV"/>
</dbReference>
<dbReference type="OrthoDB" id="1470350at2759"/>
<sequence>MDPVFVAIGFAALIIIYRVYHRYAGTISLAHIPGPEPTSFIMVLDIPAWLSRVTLDAMGEAAFDVRFGCMDDDESALARAYSSMMTHIFGSPSAKQIFFQELSGYLPYRVLEYFGETSKNPRMVRMREVGDIAGSVAKQMVKDKAGMLLQGKGSRDVFSLLVKANMDTDAKAKLTEEELLSQMRRVHYIVILFAGHETTSNTISWTLLELSRRPEIQSRLRAEIRGIEAAMHARGDAEFTIADLDDMPYTTAVVKEVLRFYPAVYQVYRSASQDEVLPLSQPITTRFGKVIHELPIKKGTRITVSIAAYNRNKELWGEDAHVFNPDRWLNGSAKKRKATSVGVYSNL</sequence>
<name>A0A1J8Q6H8_9AGAM</name>
<reference evidence="13 14" key="1">
    <citation type="submission" date="2016-03" db="EMBL/GenBank/DDBJ databases">
        <title>Comparative genomics of the ectomycorrhizal sister species Rhizopogon vinicolor and Rhizopogon vesiculosus (Basidiomycota: Boletales) reveals a divergence of the mating type B locus.</title>
        <authorList>
            <person name="Mujic A.B."/>
            <person name="Kuo A."/>
            <person name="Tritt A."/>
            <person name="Lipzen A."/>
            <person name="Chen C."/>
            <person name="Johnson J."/>
            <person name="Sharma A."/>
            <person name="Barry K."/>
            <person name="Grigoriev I.V."/>
            <person name="Spatafora J.W."/>
        </authorList>
    </citation>
    <scope>NUCLEOTIDE SEQUENCE [LARGE SCALE GENOMIC DNA]</scope>
    <source>
        <strain evidence="13 14">AM-OR11-056</strain>
    </source>
</reference>
<comment type="pathway">
    <text evidence="3">Secondary metabolite biosynthesis; terpenoid biosynthesis.</text>
</comment>
<dbReference type="Gene3D" id="1.10.630.10">
    <property type="entry name" value="Cytochrome P450"/>
    <property type="match status" value="1"/>
</dbReference>
<evidence type="ECO:0000256" key="9">
    <source>
        <dbReference type="ARBA" id="ARBA00023002"/>
    </source>
</evidence>
<evidence type="ECO:0000313" key="13">
    <source>
        <dbReference type="EMBL" id="OJA08928.1"/>
    </source>
</evidence>
<evidence type="ECO:0000256" key="4">
    <source>
        <dbReference type="ARBA" id="ARBA00010617"/>
    </source>
</evidence>
<keyword evidence="14" id="KW-1185">Reference proteome</keyword>
<keyword evidence="5" id="KW-0349">Heme</keyword>
<protein>
    <recommendedName>
        <fullName evidence="15">Cytochrome P450</fullName>
    </recommendedName>
</protein>
<dbReference type="InterPro" id="IPR036396">
    <property type="entry name" value="Cyt_P450_sf"/>
</dbReference>
<evidence type="ECO:0000256" key="11">
    <source>
        <dbReference type="ARBA" id="ARBA00023033"/>
    </source>
</evidence>
<keyword evidence="11" id="KW-0503">Monooxygenase</keyword>
<dbReference type="PRINTS" id="PR00385">
    <property type="entry name" value="P450"/>
</dbReference>
<evidence type="ECO:0000256" key="10">
    <source>
        <dbReference type="ARBA" id="ARBA00023004"/>
    </source>
</evidence>
<dbReference type="GO" id="GO:0005506">
    <property type="term" value="F:iron ion binding"/>
    <property type="evidence" value="ECO:0007669"/>
    <property type="project" value="InterPro"/>
</dbReference>
<dbReference type="GO" id="GO:0016020">
    <property type="term" value="C:membrane"/>
    <property type="evidence" value="ECO:0007669"/>
    <property type="project" value="UniProtKB-SubCell"/>
</dbReference>
<dbReference type="GO" id="GO:0004497">
    <property type="term" value="F:monooxygenase activity"/>
    <property type="evidence" value="ECO:0007669"/>
    <property type="project" value="UniProtKB-KW"/>
</dbReference>
<evidence type="ECO:0008006" key="15">
    <source>
        <dbReference type="Google" id="ProtNLM"/>
    </source>
</evidence>
<dbReference type="InterPro" id="IPR001128">
    <property type="entry name" value="Cyt_P450"/>
</dbReference>
<dbReference type="PANTHER" id="PTHR24305:SF166">
    <property type="entry name" value="CYTOCHROME P450 12A4, MITOCHONDRIAL-RELATED"/>
    <property type="match status" value="1"/>
</dbReference>
<evidence type="ECO:0000256" key="6">
    <source>
        <dbReference type="ARBA" id="ARBA00022692"/>
    </source>
</evidence>
<comment type="caution">
    <text evidence="13">The sequence shown here is derived from an EMBL/GenBank/DDBJ whole genome shotgun (WGS) entry which is preliminary data.</text>
</comment>
<evidence type="ECO:0000256" key="12">
    <source>
        <dbReference type="ARBA" id="ARBA00023136"/>
    </source>
</evidence>
<evidence type="ECO:0000256" key="7">
    <source>
        <dbReference type="ARBA" id="ARBA00022723"/>
    </source>
</evidence>
<dbReference type="InterPro" id="IPR050121">
    <property type="entry name" value="Cytochrome_P450_monoxygenase"/>
</dbReference>
<dbReference type="PRINTS" id="PR00465">
    <property type="entry name" value="EP450IV"/>
</dbReference>
<dbReference type="Pfam" id="PF00067">
    <property type="entry name" value="p450"/>
    <property type="match status" value="1"/>
</dbReference>
<evidence type="ECO:0000256" key="1">
    <source>
        <dbReference type="ARBA" id="ARBA00001971"/>
    </source>
</evidence>
<evidence type="ECO:0000256" key="2">
    <source>
        <dbReference type="ARBA" id="ARBA00004370"/>
    </source>
</evidence>
<evidence type="ECO:0000313" key="14">
    <source>
        <dbReference type="Proteomes" id="UP000183567"/>
    </source>
</evidence>
<keyword evidence="9" id="KW-0560">Oxidoreductase</keyword>
<comment type="similarity">
    <text evidence="4">Belongs to the cytochrome P450 family.</text>
</comment>
<evidence type="ECO:0000256" key="5">
    <source>
        <dbReference type="ARBA" id="ARBA00022617"/>
    </source>
</evidence>
<dbReference type="EMBL" id="LVVM01006100">
    <property type="protein sequence ID" value="OJA08928.1"/>
    <property type="molecule type" value="Genomic_DNA"/>
</dbReference>
<dbReference type="GO" id="GO:0016705">
    <property type="term" value="F:oxidoreductase activity, acting on paired donors, with incorporation or reduction of molecular oxygen"/>
    <property type="evidence" value="ECO:0007669"/>
    <property type="project" value="InterPro"/>
</dbReference>
<keyword evidence="12" id="KW-0472">Membrane</keyword>
<dbReference type="Proteomes" id="UP000183567">
    <property type="component" value="Unassembled WGS sequence"/>
</dbReference>
<dbReference type="GO" id="GO:0020037">
    <property type="term" value="F:heme binding"/>
    <property type="evidence" value="ECO:0007669"/>
    <property type="project" value="InterPro"/>
</dbReference>
<keyword evidence="10" id="KW-0408">Iron</keyword>
<dbReference type="PANTHER" id="PTHR24305">
    <property type="entry name" value="CYTOCHROME P450"/>
    <property type="match status" value="1"/>
</dbReference>
<accession>A0A1J8Q6H8</accession>
<proteinExistence type="inferred from homology"/>
<evidence type="ECO:0000256" key="3">
    <source>
        <dbReference type="ARBA" id="ARBA00004721"/>
    </source>
</evidence>
<keyword evidence="6" id="KW-0812">Transmembrane</keyword>
<gene>
    <name evidence="13" type="ORF">AZE42_05320</name>
</gene>
<comment type="subcellular location">
    <subcellularLocation>
        <location evidence="2">Membrane</location>
    </subcellularLocation>
</comment>
<organism evidence="13 14">
    <name type="scientific">Rhizopogon vesiculosus</name>
    <dbReference type="NCBI Taxonomy" id="180088"/>
    <lineage>
        <taxon>Eukaryota</taxon>
        <taxon>Fungi</taxon>
        <taxon>Dikarya</taxon>
        <taxon>Basidiomycota</taxon>
        <taxon>Agaricomycotina</taxon>
        <taxon>Agaricomycetes</taxon>
        <taxon>Agaricomycetidae</taxon>
        <taxon>Boletales</taxon>
        <taxon>Suillineae</taxon>
        <taxon>Rhizopogonaceae</taxon>
        <taxon>Rhizopogon</taxon>
    </lineage>
</organism>
<keyword evidence="8" id="KW-1133">Transmembrane helix</keyword>
<dbReference type="SUPFAM" id="SSF48264">
    <property type="entry name" value="Cytochrome P450"/>
    <property type="match status" value="1"/>
</dbReference>